<name>A0A5C3NC21_9AGAM</name>
<dbReference type="EMBL" id="ML213505">
    <property type="protein sequence ID" value="TFK54832.1"/>
    <property type="molecule type" value="Genomic_DNA"/>
</dbReference>
<feature type="region of interest" description="Disordered" evidence="1">
    <location>
        <begin position="1"/>
        <end position="40"/>
    </location>
</feature>
<gene>
    <name evidence="2" type="ORF">OE88DRAFT_1653347</name>
</gene>
<accession>A0A5C3NC21</accession>
<evidence type="ECO:0000313" key="2">
    <source>
        <dbReference type="EMBL" id="TFK54832.1"/>
    </source>
</evidence>
<dbReference type="AlphaFoldDB" id="A0A5C3NC21"/>
<protein>
    <submittedName>
        <fullName evidence="2">Uncharacterized protein</fullName>
    </submittedName>
</protein>
<feature type="compositionally biased region" description="Basic and acidic residues" evidence="1">
    <location>
        <begin position="1"/>
        <end position="11"/>
    </location>
</feature>
<dbReference type="Proteomes" id="UP000305948">
    <property type="component" value="Unassembled WGS sequence"/>
</dbReference>
<proteinExistence type="predicted"/>
<evidence type="ECO:0000256" key="1">
    <source>
        <dbReference type="SAM" id="MobiDB-lite"/>
    </source>
</evidence>
<sequence>MAVQRVCKEQRATAQAARLPSAEESRTKVRRPGGKAGVGCGLLPPHRVSLEDVAHSQYG</sequence>
<organism evidence="2 3">
    <name type="scientific">Heliocybe sulcata</name>
    <dbReference type="NCBI Taxonomy" id="5364"/>
    <lineage>
        <taxon>Eukaryota</taxon>
        <taxon>Fungi</taxon>
        <taxon>Dikarya</taxon>
        <taxon>Basidiomycota</taxon>
        <taxon>Agaricomycotina</taxon>
        <taxon>Agaricomycetes</taxon>
        <taxon>Gloeophyllales</taxon>
        <taxon>Gloeophyllaceae</taxon>
        <taxon>Heliocybe</taxon>
    </lineage>
</organism>
<keyword evidence="3" id="KW-1185">Reference proteome</keyword>
<reference evidence="2 3" key="1">
    <citation type="journal article" date="2019" name="Nat. Ecol. Evol.">
        <title>Megaphylogeny resolves global patterns of mushroom evolution.</title>
        <authorList>
            <person name="Varga T."/>
            <person name="Krizsan K."/>
            <person name="Foldi C."/>
            <person name="Dima B."/>
            <person name="Sanchez-Garcia M."/>
            <person name="Sanchez-Ramirez S."/>
            <person name="Szollosi G.J."/>
            <person name="Szarkandi J.G."/>
            <person name="Papp V."/>
            <person name="Albert L."/>
            <person name="Andreopoulos W."/>
            <person name="Angelini C."/>
            <person name="Antonin V."/>
            <person name="Barry K.W."/>
            <person name="Bougher N.L."/>
            <person name="Buchanan P."/>
            <person name="Buyck B."/>
            <person name="Bense V."/>
            <person name="Catcheside P."/>
            <person name="Chovatia M."/>
            <person name="Cooper J."/>
            <person name="Damon W."/>
            <person name="Desjardin D."/>
            <person name="Finy P."/>
            <person name="Geml J."/>
            <person name="Haridas S."/>
            <person name="Hughes K."/>
            <person name="Justo A."/>
            <person name="Karasinski D."/>
            <person name="Kautmanova I."/>
            <person name="Kiss B."/>
            <person name="Kocsube S."/>
            <person name="Kotiranta H."/>
            <person name="LaButti K.M."/>
            <person name="Lechner B.E."/>
            <person name="Liimatainen K."/>
            <person name="Lipzen A."/>
            <person name="Lukacs Z."/>
            <person name="Mihaltcheva S."/>
            <person name="Morgado L.N."/>
            <person name="Niskanen T."/>
            <person name="Noordeloos M.E."/>
            <person name="Ohm R.A."/>
            <person name="Ortiz-Santana B."/>
            <person name="Ovrebo C."/>
            <person name="Racz N."/>
            <person name="Riley R."/>
            <person name="Savchenko A."/>
            <person name="Shiryaev A."/>
            <person name="Soop K."/>
            <person name="Spirin V."/>
            <person name="Szebenyi C."/>
            <person name="Tomsovsky M."/>
            <person name="Tulloss R.E."/>
            <person name="Uehling J."/>
            <person name="Grigoriev I.V."/>
            <person name="Vagvolgyi C."/>
            <person name="Papp T."/>
            <person name="Martin F.M."/>
            <person name="Miettinen O."/>
            <person name="Hibbett D.S."/>
            <person name="Nagy L.G."/>
        </authorList>
    </citation>
    <scope>NUCLEOTIDE SEQUENCE [LARGE SCALE GENOMIC DNA]</scope>
    <source>
        <strain evidence="2 3">OMC1185</strain>
    </source>
</reference>
<evidence type="ECO:0000313" key="3">
    <source>
        <dbReference type="Proteomes" id="UP000305948"/>
    </source>
</evidence>